<sequence length="200" mass="21644">MNDGAQVTLYLLMLALPLSALLSRRVPVGRTVKMALAWVLIFAIGLVVVAQRDRLKPIWNDTRDALFGRDQHVVGSTVRIHIAPDGHFWATTTINGVERRMLIDSGATTTALSEATARAAHVATDDSPFAAAIETANGSVQASRAQIQRLELGSIVARDLPVVVAPEFGDLDVLGMNFLSQLASWRVEGDVLILEPKPRT</sequence>
<feature type="transmembrane region" description="Helical" evidence="2">
    <location>
        <begin position="33"/>
        <end position="50"/>
    </location>
</feature>
<dbReference type="PROSITE" id="PS50175">
    <property type="entry name" value="ASP_PROT_RETROV"/>
    <property type="match status" value="1"/>
</dbReference>
<dbReference type="GO" id="GO:0004190">
    <property type="term" value="F:aspartic-type endopeptidase activity"/>
    <property type="evidence" value="ECO:0007669"/>
    <property type="project" value="InterPro"/>
</dbReference>
<reference evidence="4" key="1">
    <citation type="submission" date="2022-06" db="EMBL/GenBank/DDBJ databases">
        <title>Sphingomonas sp. nov. isolated from rhizosphere soil of tomato.</title>
        <authorList>
            <person name="Dong H."/>
            <person name="Gao R."/>
        </authorList>
    </citation>
    <scope>NUCLEOTIDE SEQUENCE</scope>
    <source>
        <strain evidence="4">MMSM24</strain>
    </source>
</reference>
<dbReference type="Pfam" id="PF13975">
    <property type="entry name" value="gag-asp_proteas"/>
    <property type="match status" value="1"/>
</dbReference>
<proteinExistence type="predicted"/>
<evidence type="ECO:0000256" key="2">
    <source>
        <dbReference type="SAM" id="Phobius"/>
    </source>
</evidence>
<dbReference type="EMBL" id="JANFAV010000030">
    <property type="protein sequence ID" value="MCW6537720.1"/>
    <property type="molecule type" value="Genomic_DNA"/>
</dbReference>
<dbReference type="Proteomes" id="UP001165565">
    <property type="component" value="Unassembled WGS sequence"/>
</dbReference>
<dbReference type="InterPro" id="IPR011969">
    <property type="entry name" value="Clan_AA_Asp_peptidase_C"/>
</dbReference>
<protein>
    <submittedName>
        <fullName evidence="4">TIGR02281 family clan AA aspartic protease</fullName>
        <ecNumber evidence="4">3.4.23.-</ecNumber>
    </submittedName>
</protein>
<dbReference type="CDD" id="cd05483">
    <property type="entry name" value="retropepsin_like_bacteria"/>
    <property type="match status" value="1"/>
</dbReference>
<dbReference type="SUPFAM" id="SSF50630">
    <property type="entry name" value="Acid proteases"/>
    <property type="match status" value="1"/>
</dbReference>
<dbReference type="EC" id="3.4.23.-" evidence="4"/>
<evidence type="ECO:0000256" key="1">
    <source>
        <dbReference type="ARBA" id="ARBA00022801"/>
    </source>
</evidence>
<dbReference type="RefSeq" id="WP_265271909.1">
    <property type="nucleotide sequence ID" value="NZ_JANFAV010000030.1"/>
</dbReference>
<evidence type="ECO:0000313" key="4">
    <source>
        <dbReference type="EMBL" id="MCW6537720.1"/>
    </source>
</evidence>
<keyword evidence="2" id="KW-0472">Membrane</keyword>
<dbReference type="NCBIfam" id="TIGR02281">
    <property type="entry name" value="clan_AA_DTGA"/>
    <property type="match status" value="1"/>
</dbReference>
<name>A0AA41ZBX1_9SPHN</name>
<gene>
    <name evidence="4" type="ORF">NEE01_23345</name>
</gene>
<keyword evidence="1 4" id="KW-0378">Hydrolase</keyword>
<keyword evidence="4" id="KW-0645">Protease</keyword>
<dbReference type="InterPro" id="IPR001995">
    <property type="entry name" value="Peptidase_A2_cat"/>
</dbReference>
<comment type="caution">
    <text evidence="4">The sequence shown here is derived from an EMBL/GenBank/DDBJ whole genome shotgun (WGS) entry which is preliminary data.</text>
</comment>
<dbReference type="InterPro" id="IPR021109">
    <property type="entry name" value="Peptidase_aspartic_dom_sf"/>
</dbReference>
<dbReference type="InterPro" id="IPR001969">
    <property type="entry name" value="Aspartic_peptidase_AS"/>
</dbReference>
<dbReference type="GO" id="GO:0006508">
    <property type="term" value="P:proteolysis"/>
    <property type="evidence" value="ECO:0007669"/>
    <property type="project" value="UniProtKB-KW"/>
</dbReference>
<dbReference type="PROSITE" id="PS00141">
    <property type="entry name" value="ASP_PROTEASE"/>
    <property type="match status" value="1"/>
</dbReference>
<feature type="domain" description="Peptidase A2" evidence="3">
    <location>
        <begin position="99"/>
        <end position="178"/>
    </location>
</feature>
<accession>A0AA41ZBX1</accession>
<keyword evidence="2" id="KW-0812">Transmembrane</keyword>
<keyword evidence="5" id="KW-1185">Reference proteome</keyword>
<dbReference type="AlphaFoldDB" id="A0AA41ZBX1"/>
<dbReference type="InterPro" id="IPR034122">
    <property type="entry name" value="Retropepsin-like_bacterial"/>
</dbReference>
<keyword evidence="2" id="KW-1133">Transmembrane helix</keyword>
<evidence type="ECO:0000313" key="5">
    <source>
        <dbReference type="Proteomes" id="UP001165565"/>
    </source>
</evidence>
<organism evidence="4 5">
    <name type="scientific">Sphingomonas lycopersici</name>
    <dbReference type="NCBI Taxonomy" id="2951807"/>
    <lineage>
        <taxon>Bacteria</taxon>
        <taxon>Pseudomonadati</taxon>
        <taxon>Pseudomonadota</taxon>
        <taxon>Alphaproteobacteria</taxon>
        <taxon>Sphingomonadales</taxon>
        <taxon>Sphingomonadaceae</taxon>
        <taxon>Sphingomonas</taxon>
    </lineage>
</organism>
<evidence type="ECO:0000259" key="3">
    <source>
        <dbReference type="PROSITE" id="PS50175"/>
    </source>
</evidence>
<dbReference type="Gene3D" id="2.40.70.10">
    <property type="entry name" value="Acid Proteases"/>
    <property type="match status" value="1"/>
</dbReference>